<dbReference type="InterPro" id="IPR045150">
    <property type="entry name" value="CYB561D1/2"/>
</dbReference>
<sequence length="246" mass="26467">MASATGIPDNNHFLTEEAPEATEEEPLLGRLGDASQPPTRPLYANLYLGTGIIAQAGIILLVALTWANVFLSPLILFSPHPLLNTSGLLLLTQSILLLQPTHIPSQKRTGAHAHAGLNFLALSLLLAGLVIIEVNKFSHNGTHFESPHAILGLITYISLLLQAAVGIVQFFVPSVFGGEEKAKAVYKYHRWSGYVILGLMLGTVGAATQTTYNLTVLHIEWKAVLLASILVVIGVVPRIHKQKLGL</sequence>
<feature type="transmembrane region" description="Helical" evidence="12">
    <location>
        <begin position="149"/>
        <end position="172"/>
    </location>
</feature>
<evidence type="ECO:0000256" key="8">
    <source>
        <dbReference type="ARBA" id="ARBA00022989"/>
    </source>
</evidence>
<gene>
    <name evidence="14" type="ORF">B7463_g10645</name>
</gene>
<evidence type="ECO:0000256" key="12">
    <source>
        <dbReference type="SAM" id="Phobius"/>
    </source>
</evidence>
<dbReference type="Gene3D" id="1.20.120.1770">
    <property type="match status" value="1"/>
</dbReference>
<dbReference type="Proteomes" id="UP000258309">
    <property type="component" value="Unassembled WGS sequence"/>
</dbReference>
<dbReference type="PROSITE" id="PS50939">
    <property type="entry name" value="CYTOCHROME_B561"/>
    <property type="match status" value="1"/>
</dbReference>
<evidence type="ECO:0000256" key="6">
    <source>
        <dbReference type="ARBA" id="ARBA00022723"/>
    </source>
</evidence>
<dbReference type="AlphaFoldDB" id="A0A3E2GXF8"/>
<evidence type="ECO:0000256" key="9">
    <source>
        <dbReference type="ARBA" id="ARBA00023004"/>
    </source>
</evidence>
<evidence type="ECO:0000256" key="3">
    <source>
        <dbReference type="ARBA" id="ARBA00022448"/>
    </source>
</evidence>
<keyword evidence="4" id="KW-0349">Heme</keyword>
<dbReference type="EMBL" id="NCSJ02000313">
    <property type="protein sequence ID" value="RFU25697.1"/>
    <property type="molecule type" value="Genomic_DNA"/>
</dbReference>
<keyword evidence="6" id="KW-0479">Metal-binding</keyword>
<evidence type="ECO:0000313" key="15">
    <source>
        <dbReference type="Proteomes" id="UP000258309"/>
    </source>
</evidence>
<feature type="compositionally biased region" description="Acidic residues" evidence="11">
    <location>
        <begin position="17"/>
        <end position="26"/>
    </location>
</feature>
<dbReference type="GO" id="GO:0046872">
    <property type="term" value="F:metal ion binding"/>
    <property type="evidence" value="ECO:0007669"/>
    <property type="project" value="UniProtKB-KW"/>
</dbReference>
<organism evidence="14 15">
    <name type="scientific">Scytalidium lignicola</name>
    <name type="common">Hyphomycete</name>
    <dbReference type="NCBI Taxonomy" id="5539"/>
    <lineage>
        <taxon>Eukaryota</taxon>
        <taxon>Fungi</taxon>
        <taxon>Dikarya</taxon>
        <taxon>Ascomycota</taxon>
        <taxon>Pezizomycotina</taxon>
        <taxon>Leotiomycetes</taxon>
        <taxon>Leotiomycetes incertae sedis</taxon>
        <taxon>Scytalidium</taxon>
    </lineage>
</organism>
<feature type="transmembrane region" description="Helical" evidence="12">
    <location>
        <begin position="81"/>
        <end position="98"/>
    </location>
</feature>
<keyword evidence="5 12" id="KW-0812">Transmembrane</keyword>
<keyword evidence="15" id="KW-1185">Reference proteome</keyword>
<feature type="transmembrane region" description="Helical" evidence="12">
    <location>
        <begin position="218"/>
        <end position="236"/>
    </location>
</feature>
<dbReference type="GO" id="GO:0140575">
    <property type="term" value="F:transmembrane monodehydroascorbate reductase activity"/>
    <property type="evidence" value="ECO:0007669"/>
    <property type="project" value="InterPro"/>
</dbReference>
<protein>
    <recommendedName>
        <fullName evidence="13">Cytochrome b561 domain-containing protein</fullName>
    </recommendedName>
</protein>
<feature type="transmembrane region" description="Helical" evidence="12">
    <location>
        <begin position="119"/>
        <end position="137"/>
    </location>
</feature>
<accession>A0A3E2GXF8</accession>
<dbReference type="Pfam" id="PF03188">
    <property type="entry name" value="Cytochrom_B561"/>
    <property type="match status" value="1"/>
</dbReference>
<evidence type="ECO:0000256" key="1">
    <source>
        <dbReference type="ARBA" id="ARBA00001970"/>
    </source>
</evidence>
<dbReference type="PANTHER" id="PTHR15422">
    <property type="entry name" value="OS05G0565100 PROTEIN"/>
    <property type="match status" value="1"/>
</dbReference>
<evidence type="ECO:0000256" key="11">
    <source>
        <dbReference type="SAM" id="MobiDB-lite"/>
    </source>
</evidence>
<feature type="transmembrane region" description="Helical" evidence="12">
    <location>
        <begin position="193"/>
        <end position="212"/>
    </location>
</feature>
<dbReference type="SMART" id="SM00665">
    <property type="entry name" value="B561"/>
    <property type="match status" value="1"/>
</dbReference>
<dbReference type="InterPro" id="IPR006593">
    <property type="entry name" value="Cyt_b561/ferric_Rdtase_TM"/>
</dbReference>
<feature type="region of interest" description="Disordered" evidence="11">
    <location>
        <begin position="1"/>
        <end position="34"/>
    </location>
</feature>
<dbReference type="PANTHER" id="PTHR15422:SF45">
    <property type="entry name" value="CYTOCHROME B561 DOMAIN-CONTAINING PROTEIN"/>
    <property type="match status" value="1"/>
</dbReference>
<feature type="non-terminal residue" evidence="14">
    <location>
        <position position="1"/>
    </location>
</feature>
<feature type="domain" description="Cytochrome b561" evidence="13">
    <location>
        <begin position="44"/>
        <end position="246"/>
    </location>
</feature>
<name>A0A3E2GXF8_SCYLI</name>
<comment type="cofactor">
    <cofactor evidence="1">
        <name>heme b</name>
        <dbReference type="ChEBI" id="CHEBI:60344"/>
    </cofactor>
</comment>
<comment type="subcellular location">
    <subcellularLocation>
        <location evidence="2">Membrane</location>
        <topology evidence="2">Multi-pass membrane protein</topology>
    </subcellularLocation>
</comment>
<feature type="transmembrane region" description="Helical" evidence="12">
    <location>
        <begin position="46"/>
        <end position="69"/>
    </location>
</feature>
<dbReference type="OMA" id="PGHEHFA"/>
<proteinExistence type="predicted"/>
<keyword evidence="8 12" id="KW-1133">Transmembrane helix</keyword>
<reference evidence="14 15" key="1">
    <citation type="submission" date="2018-05" db="EMBL/GenBank/DDBJ databases">
        <title>Draft genome sequence of Scytalidium lignicola DSM 105466, a ubiquitous saprotrophic fungus.</title>
        <authorList>
            <person name="Buettner E."/>
            <person name="Gebauer A.M."/>
            <person name="Hofrichter M."/>
            <person name="Liers C."/>
            <person name="Kellner H."/>
        </authorList>
    </citation>
    <scope>NUCLEOTIDE SEQUENCE [LARGE SCALE GENOMIC DNA]</scope>
    <source>
        <strain evidence="14 15">DSM 105466</strain>
    </source>
</reference>
<comment type="caution">
    <text evidence="14">The sequence shown here is derived from an EMBL/GenBank/DDBJ whole genome shotgun (WGS) entry which is preliminary data.</text>
</comment>
<dbReference type="CDD" id="cd08761">
    <property type="entry name" value="Cyt_b561_CYB561D2_like"/>
    <property type="match status" value="1"/>
</dbReference>
<evidence type="ECO:0000256" key="4">
    <source>
        <dbReference type="ARBA" id="ARBA00022617"/>
    </source>
</evidence>
<evidence type="ECO:0000313" key="14">
    <source>
        <dbReference type="EMBL" id="RFU25697.1"/>
    </source>
</evidence>
<keyword evidence="7" id="KW-0249">Electron transport</keyword>
<evidence type="ECO:0000256" key="5">
    <source>
        <dbReference type="ARBA" id="ARBA00022692"/>
    </source>
</evidence>
<evidence type="ECO:0000256" key="2">
    <source>
        <dbReference type="ARBA" id="ARBA00004141"/>
    </source>
</evidence>
<dbReference type="GO" id="GO:0016020">
    <property type="term" value="C:membrane"/>
    <property type="evidence" value="ECO:0007669"/>
    <property type="project" value="UniProtKB-SubCell"/>
</dbReference>
<feature type="non-terminal residue" evidence="14">
    <location>
        <position position="246"/>
    </location>
</feature>
<keyword evidence="9" id="KW-0408">Iron</keyword>
<evidence type="ECO:0000256" key="10">
    <source>
        <dbReference type="ARBA" id="ARBA00023136"/>
    </source>
</evidence>
<evidence type="ECO:0000259" key="13">
    <source>
        <dbReference type="PROSITE" id="PS50939"/>
    </source>
</evidence>
<dbReference type="OrthoDB" id="432881at2759"/>
<evidence type="ECO:0000256" key="7">
    <source>
        <dbReference type="ARBA" id="ARBA00022982"/>
    </source>
</evidence>
<keyword evidence="3" id="KW-0813">Transport</keyword>
<keyword evidence="10 12" id="KW-0472">Membrane</keyword>